<evidence type="ECO:0000313" key="6">
    <source>
        <dbReference type="Proteomes" id="UP001595075"/>
    </source>
</evidence>
<dbReference type="InterPro" id="IPR048401">
    <property type="entry name" value="SLS1_C"/>
</dbReference>
<dbReference type="EMBL" id="JAZHXI010000008">
    <property type="protein sequence ID" value="KAL2069311.1"/>
    <property type="molecule type" value="Genomic_DNA"/>
</dbReference>
<feature type="domain" description="SLS1 N-terminal" evidence="3">
    <location>
        <begin position="153"/>
        <end position="271"/>
    </location>
</feature>
<proteinExistence type="predicted"/>
<name>A0ABR4CH67_9HELO</name>
<feature type="domain" description="SLS1 C-terminal" evidence="4">
    <location>
        <begin position="461"/>
        <end position="808"/>
    </location>
</feature>
<evidence type="ECO:0000256" key="1">
    <source>
        <dbReference type="SAM" id="MobiDB-lite"/>
    </source>
</evidence>
<accession>A0ABR4CH67</accession>
<dbReference type="Pfam" id="PF20776">
    <property type="entry name" value="SLS1_N"/>
    <property type="match status" value="1"/>
</dbReference>
<evidence type="ECO:0000259" key="4">
    <source>
        <dbReference type="Pfam" id="PF20778"/>
    </source>
</evidence>
<feature type="region of interest" description="Disordered" evidence="1">
    <location>
        <begin position="24"/>
        <end position="48"/>
    </location>
</feature>
<gene>
    <name evidence="5" type="ORF">VTL71DRAFT_15649</name>
</gene>
<feature type="compositionally biased region" description="Basic and acidic residues" evidence="1">
    <location>
        <begin position="923"/>
        <end position="932"/>
    </location>
</feature>
<evidence type="ECO:0000259" key="3">
    <source>
        <dbReference type="Pfam" id="PF20776"/>
    </source>
</evidence>
<evidence type="ECO:0000259" key="2">
    <source>
        <dbReference type="Pfam" id="PF14611"/>
    </source>
</evidence>
<dbReference type="Pfam" id="PF20778">
    <property type="entry name" value="SLS1_C"/>
    <property type="match status" value="1"/>
</dbReference>
<dbReference type="InterPro" id="IPR032741">
    <property type="entry name" value="Sls1_KH-1"/>
</dbReference>
<dbReference type="Pfam" id="PF14611">
    <property type="entry name" value="KH_SLS1_1"/>
    <property type="match status" value="1"/>
</dbReference>
<dbReference type="Proteomes" id="UP001595075">
    <property type="component" value="Unassembled WGS sequence"/>
</dbReference>
<feature type="region of interest" description="Disordered" evidence="1">
    <location>
        <begin position="868"/>
        <end position="932"/>
    </location>
</feature>
<feature type="compositionally biased region" description="Polar residues" evidence="1">
    <location>
        <begin position="24"/>
        <end position="38"/>
    </location>
</feature>
<evidence type="ECO:0000313" key="5">
    <source>
        <dbReference type="EMBL" id="KAL2069311.1"/>
    </source>
</evidence>
<keyword evidence="6" id="KW-1185">Reference proteome</keyword>
<reference evidence="5 6" key="1">
    <citation type="journal article" date="2024" name="Commun. Biol.">
        <title>Comparative genomic analysis of thermophilic fungi reveals convergent evolutionary adaptations and gene losses.</title>
        <authorList>
            <person name="Steindorff A.S."/>
            <person name="Aguilar-Pontes M.V."/>
            <person name="Robinson A.J."/>
            <person name="Andreopoulos B."/>
            <person name="LaButti K."/>
            <person name="Kuo A."/>
            <person name="Mondo S."/>
            <person name="Riley R."/>
            <person name="Otillar R."/>
            <person name="Haridas S."/>
            <person name="Lipzen A."/>
            <person name="Grimwood J."/>
            <person name="Schmutz J."/>
            <person name="Clum A."/>
            <person name="Reid I.D."/>
            <person name="Moisan M.C."/>
            <person name="Butler G."/>
            <person name="Nguyen T.T.M."/>
            <person name="Dewar K."/>
            <person name="Conant G."/>
            <person name="Drula E."/>
            <person name="Henrissat B."/>
            <person name="Hansel C."/>
            <person name="Singer S."/>
            <person name="Hutchinson M.I."/>
            <person name="de Vries R.P."/>
            <person name="Natvig D.O."/>
            <person name="Powell A.J."/>
            <person name="Tsang A."/>
            <person name="Grigoriev I.V."/>
        </authorList>
    </citation>
    <scope>NUCLEOTIDE SEQUENCE [LARGE SCALE GENOMIC DNA]</scope>
    <source>
        <strain evidence="5 6">CBS 494.80</strain>
    </source>
</reference>
<dbReference type="InterPro" id="IPR048400">
    <property type="entry name" value="SLS1_N"/>
</dbReference>
<protein>
    <submittedName>
        <fullName evidence="5">Uncharacterized protein</fullName>
    </submittedName>
</protein>
<feature type="domain" description="SLS1 first KH" evidence="2">
    <location>
        <begin position="279"/>
        <end position="348"/>
    </location>
</feature>
<organism evidence="5 6">
    <name type="scientific">Oculimacula yallundae</name>
    <dbReference type="NCBI Taxonomy" id="86028"/>
    <lineage>
        <taxon>Eukaryota</taxon>
        <taxon>Fungi</taxon>
        <taxon>Dikarya</taxon>
        <taxon>Ascomycota</taxon>
        <taxon>Pezizomycotina</taxon>
        <taxon>Leotiomycetes</taxon>
        <taxon>Helotiales</taxon>
        <taxon>Ploettnerulaceae</taxon>
        <taxon>Oculimacula</taxon>
    </lineage>
</organism>
<comment type="caution">
    <text evidence="5">The sequence shown here is derived from an EMBL/GenBank/DDBJ whole genome shotgun (WGS) entry which is preliminary data.</text>
</comment>
<sequence length="932" mass="104913">MILRPAKGSHICLRCQRGLVRQANASATQRASKSTNSKPPDYPGRRGGRFDIAAGSGADYLNKSPDGRGLGSALNQTKFRNEGSGRLYGHRGLQMQENRESLKNTTLGDPADVIVLRDSIISLYGAGGLRNMEAMEPEHIDILDKLEEERGLVGQKEVEGNIDELRPTNKRQTWEQFNELVNALQEGFTIPQLQRYIHNFEGRREPEPPQQEWASVKKTTRILSVTPWLPGVSEIMEYFESDPLRGYFLSSHTTKQRTAVQLLRECWMLEMPELVDGIGQFEIKVKKEDLELLLAGGNSFLDLVHSEHLSQEDERLEAFRKRGVIRVTAPQVKKRLIVQEIEGALHRVRRTTLHLAALKPWWGYGSISSRSVGKWIEKTFDSATLEELERLTNTSIIELEKHRLAISCIDADEHAIVSSVDVARRLLVTSSNLPTRVKYQMIHDKTKPGSEVFIKHEVGNTLPWKDRLRDWVRWTAPTTKEPEKNLEPIIAKPVFEPEPELGTQEDAAKLKAMAPGAKSSDAMHWSDKYFTETSALLGKVLYSHSDPSQALPVTAKANQNIHTFSEQAPNLTRIISKSNVQDGGEKADRLVLRFLPNPFAPSWKIKSGDYPDGRRPVTERAIGAGALVAFPTIEMHFKVDRETKHAKLYTVHAIAEESKTDVVLPRNNTDVRFQTRTTSRLMKNSIGPFRDYLEKSDLSLAGSAILQTPPSIRIPIDRHLCRGKGFSLLGEVDVRGTKIADTNAREVEYLFAALEVRSSLSFTYKSCRLLYTSIEAGKAGGKRSELKIRPMLGATITDQDQFFKMAYKLASEISNQDTESLVPAQFSKPRRVMIDVDPKVARRWRNPDHGPEAEIDLPYKNIAKRVSLTPGSLDNGEEQQEAEQTPVVKDQDDDGRRDEHAVAEKNLPSEPGNAQEKEDIEDDLKKIEDDKI</sequence>
<feature type="compositionally biased region" description="Basic and acidic residues" evidence="1">
    <location>
        <begin position="894"/>
        <end position="903"/>
    </location>
</feature>